<dbReference type="GO" id="GO:0051537">
    <property type="term" value="F:2 iron, 2 sulfur cluster binding"/>
    <property type="evidence" value="ECO:0007669"/>
    <property type="project" value="TreeGrafter"/>
</dbReference>
<dbReference type="PANTHER" id="PTHR43011:SF1">
    <property type="entry name" value="IRON-SULFUR CLUSTER ASSEMBLY 2 HOMOLOG, MITOCHONDRIAL"/>
    <property type="match status" value="1"/>
</dbReference>
<keyword evidence="3 4" id="KW-0411">Iron-sulfur</keyword>
<dbReference type="InterPro" id="IPR023063">
    <property type="entry name" value="ErpA_proteobact"/>
</dbReference>
<sequence length="114" mass="12833">MNDISKKHLNITDKAIKKIQNLLTIKKNYNLKLRIYINGGGCSGFQYQFILDEKINKDDIIITRSNISLVIDPISLQYLNGGKIDYLENLEGSKFIVFNPNAKNTCGCGSSFSI</sequence>
<comment type="subunit">
    <text evidence="4">Homodimer.</text>
</comment>
<reference evidence="6 7" key="1">
    <citation type="submission" date="2018-12" db="EMBL/GenBank/DDBJ databases">
        <authorList>
            <person name="Chong R.A."/>
        </authorList>
    </citation>
    <scope>NUCLEOTIDE SEQUENCE [LARGE SCALE GENOMIC DNA]</scope>
    <source>
        <strain evidence="6 7">Aar</strain>
    </source>
</reference>
<dbReference type="InterPro" id="IPR016092">
    <property type="entry name" value="ATAP"/>
</dbReference>
<reference evidence="6 7" key="2">
    <citation type="submission" date="2019-05" db="EMBL/GenBank/DDBJ databases">
        <title>Genome evolution of the obligate endosymbiont Buchnera aphidicola.</title>
        <authorList>
            <person name="Moran N.A."/>
        </authorList>
    </citation>
    <scope>NUCLEOTIDE SEQUENCE [LARGE SCALE GENOMIC DNA]</scope>
    <source>
        <strain evidence="6 7">Aar</strain>
    </source>
</reference>
<dbReference type="PANTHER" id="PTHR43011">
    <property type="entry name" value="IRON-SULFUR CLUSTER ASSEMBLY 2 HOMOLOG, MITOCHONDRIAL"/>
    <property type="match status" value="1"/>
</dbReference>
<comment type="function">
    <text evidence="4">Required for insertion of 4Fe-4S clusters for at least IspG.</text>
</comment>
<name>A0A4D6XMF9_9GAMM</name>
<dbReference type="GO" id="GO:0051539">
    <property type="term" value="F:4 iron, 4 sulfur cluster binding"/>
    <property type="evidence" value="ECO:0007669"/>
    <property type="project" value="TreeGrafter"/>
</dbReference>
<keyword evidence="1 4" id="KW-0479">Metal-binding</keyword>
<feature type="binding site" evidence="4">
    <location>
        <position position="106"/>
    </location>
    <ligand>
        <name>iron-sulfur cluster</name>
        <dbReference type="ChEBI" id="CHEBI:30408"/>
    </ligand>
</feature>
<dbReference type="HAMAP" id="MF_01380">
    <property type="entry name" value="Fe_S_insert_ErpA"/>
    <property type="match status" value="1"/>
</dbReference>
<dbReference type="NCBIfam" id="NF010147">
    <property type="entry name" value="PRK13623.1"/>
    <property type="match status" value="1"/>
</dbReference>
<evidence type="ECO:0000313" key="7">
    <source>
        <dbReference type="Proteomes" id="UP000298654"/>
    </source>
</evidence>
<dbReference type="Proteomes" id="UP000298654">
    <property type="component" value="Chromosome"/>
</dbReference>
<dbReference type="Gene3D" id="2.60.300.12">
    <property type="entry name" value="HesB-like domain"/>
    <property type="match status" value="1"/>
</dbReference>
<dbReference type="RefSeq" id="WP_158364265.1">
    <property type="nucleotide sequence ID" value="NZ_CP034900.1"/>
</dbReference>
<dbReference type="InterPro" id="IPR000361">
    <property type="entry name" value="ATAP_core_dom"/>
</dbReference>
<comment type="cofactor">
    <cofactor evidence="4">
        <name>iron-sulfur cluster</name>
        <dbReference type="ChEBI" id="CHEBI:30408"/>
    </cofactor>
    <text evidence="4">Binds 1 iron-sulfur cluster per subunit.</text>
</comment>
<evidence type="ECO:0000256" key="4">
    <source>
        <dbReference type="HAMAP-Rule" id="MF_01380"/>
    </source>
</evidence>
<evidence type="ECO:0000256" key="1">
    <source>
        <dbReference type="ARBA" id="ARBA00022723"/>
    </source>
</evidence>
<dbReference type="NCBIfam" id="TIGR00049">
    <property type="entry name" value="iron-sulfur cluster assembly accessory protein"/>
    <property type="match status" value="1"/>
</dbReference>
<dbReference type="GO" id="GO:0005829">
    <property type="term" value="C:cytosol"/>
    <property type="evidence" value="ECO:0007669"/>
    <property type="project" value="TreeGrafter"/>
</dbReference>
<dbReference type="Pfam" id="PF01521">
    <property type="entry name" value="Fe-S_biosyn"/>
    <property type="match status" value="1"/>
</dbReference>
<gene>
    <name evidence="4 6" type="primary">erpA</name>
    <name evidence="6" type="ORF">D9V59_01050</name>
</gene>
<dbReference type="GO" id="GO:0016226">
    <property type="term" value="P:iron-sulfur cluster assembly"/>
    <property type="evidence" value="ECO:0007669"/>
    <property type="project" value="UniProtKB-UniRule"/>
</dbReference>
<comment type="similarity">
    <text evidence="4">Belongs to the HesB/IscA family.</text>
</comment>
<evidence type="ECO:0000256" key="2">
    <source>
        <dbReference type="ARBA" id="ARBA00023004"/>
    </source>
</evidence>
<organism evidence="6 7">
    <name type="scientific">Buchnera aphidicola</name>
    <name type="common">Artemisaphis artemisicola</name>
    <dbReference type="NCBI Taxonomy" id="1241836"/>
    <lineage>
        <taxon>Bacteria</taxon>
        <taxon>Pseudomonadati</taxon>
        <taxon>Pseudomonadota</taxon>
        <taxon>Gammaproteobacteria</taxon>
        <taxon>Enterobacterales</taxon>
        <taxon>Erwiniaceae</taxon>
        <taxon>Buchnera</taxon>
    </lineage>
</organism>
<keyword evidence="2 4" id="KW-0408">Iron</keyword>
<evidence type="ECO:0000256" key="3">
    <source>
        <dbReference type="ARBA" id="ARBA00023014"/>
    </source>
</evidence>
<dbReference type="FunFam" id="2.60.300.12:FF:000002">
    <property type="entry name" value="Iron-sulfur cluster insertion protein ErpA"/>
    <property type="match status" value="1"/>
</dbReference>
<dbReference type="AlphaFoldDB" id="A0A4D6XMF9"/>
<feature type="binding site" evidence="4">
    <location>
        <position position="42"/>
    </location>
    <ligand>
        <name>iron-sulfur cluster</name>
        <dbReference type="ChEBI" id="CHEBI:30408"/>
    </ligand>
</feature>
<evidence type="ECO:0000259" key="5">
    <source>
        <dbReference type="Pfam" id="PF01521"/>
    </source>
</evidence>
<dbReference type="SUPFAM" id="SSF89360">
    <property type="entry name" value="HesB-like domain"/>
    <property type="match status" value="1"/>
</dbReference>
<dbReference type="PROSITE" id="PS01152">
    <property type="entry name" value="HESB"/>
    <property type="match status" value="1"/>
</dbReference>
<dbReference type="EMBL" id="CP034900">
    <property type="protein sequence ID" value="QCI15900.1"/>
    <property type="molecule type" value="Genomic_DNA"/>
</dbReference>
<feature type="domain" description="Core" evidence="5">
    <location>
        <begin position="8"/>
        <end position="109"/>
    </location>
</feature>
<proteinExistence type="inferred from homology"/>
<dbReference type="InterPro" id="IPR017870">
    <property type="entry name" value="FeS_cluster_insertion_CS"/>
</dbReference>
<dbReference type="InterPro" id="IPR035903">
    <property type="entry name" value="HesB-like_dom_sf"/>
</dbReference>
<protein>
    <recommendedName>
        <fullName evidence="4">Iron-sulfur cluster insertion protein ErpA</fullName>
    </recommendedName>
</protein>
<dbReference type="OrthoDB" id="9801228at2"/>
<feature type="binding site" evidence="4">
    <location>
        <position position="108"/>
    </location>
    <ligand>
        <name>iron-sulfur cluster</name>
        <dbReference type="ChEBI" id="CHEBI:30408"/>
    </ligand>
</feature>
<dbReference type="GO" id="GO:0005506">
    <property type="term" value="F:iron ion binding"/>
    <property type="evidence" value="ECO:0007669"/>
    <property type="project" value="UniProtKB-UniRule"/>
</dbReference>
<accession>A0A4D6XMF9</accession>
<evidence type="ECO:0000313" key="6">
    <source>
        <dbReference type="EMBL" id="QCI15900.1"/>
    </source>
</evidence>